<evidence type="ECO:0000313" key="2">
    <source>
        <dbReference type="Proteomes" id="UP001341281"/>
    </source>
</evidence>
<keyword evidence="2" id="KW-1185">Reference proteome</keyword>
<feature type="non-terminal residue" evidence="1">
    <location>
        <position position="148"/>
    </location>
</feature>
<name>A0AAQ3UJZ0_PASNO</name>
<dbReference type="EMBL" id="CP144753">
    <property type="protein sequence ID" value="WVZ91655.1"/>
    <property type="molecule type" value="Genomic_DNA"/>
</dbReference>
<feature type="non-terminal residue" evidence="1">
    <location>
        <position position="1"/>
    </location>
</feature>
<evidence type="ECO:0000313" key="1">
    <source>
        <dbReference type="EMBL" id="WVZ91655.1"/>
    </source>
</evidence>
<dbReference type="PANTHER" id="PTHR39158:SF1">
    <property type="entry name" value="DNAJ HOMOLOG SUBFAMILY C MEMBER 28"/>
    <property type="match status" value="1"/>
</dbReference>
<gene>
    <name evidence="1" type="ORF">U9M48_037799</name>
</gene>
<protein>
    <submittedName>
        <fullName evidence="1">Uncharacterized protein</fullName>
    </submittedName>
</protein>
<dbReference type="Proteomes" id="UP001341281">
    <property type="component" value="Chromosome 09"/>
</dbReference>
<sequence>ILSRNGCAQVELNKEIRGIILAWRSALRKAWTNRSEEYFWNDDCRVLKEQVRQINDKVGISSDMYLFFPSFVEITKLSKVSAGSTLLKEMQVFQYNLILFGLNWNKVDKLKSEEYGLAIYCKCKRKAPRWISWSLDNTGRRYYTCMRC</sequence>
<dbReference type="PANTHER" id="PTHR39158">
    <property type="entry name" value="OS08G0560600 PROTEIN"/>
    <property type="match status" value="1"/>
</dbReference>
<reference evidence="1 2" key="1">
    <citation type="submission" date="2024-02" db="EMBL/GenBank/DDBJ databases">
        <title>High-quality chromosome-scale genome assembly of Pensacola bahiagrass (Paspalum notatum Flugge var. saurae).</title>
        <authorList>
            <person name="Vega J.M."/>
            <person name="Podio M."/>
            <person name="Orjuela J."/>
            <person name="Siena L.A."/>
            <person name="Pessino S.C."/>
            <person name="Combes M.C."/>
            <person name="Mariac C."/>
            <person name="Albertini E."/>
            <person name="Pupilli F."/>
            <person name="Ortiz J.P.A."/>
            <person name="Leblanc O."/>
        </authorList>
    </citation>
    <scope>NUCLEOTIDE SEQUENCE [LARGE SCALE GENOMIC DNA]</scope>
    <source>
        <strain evidence="1">R1</strain>
        <tissue evidence="1">Leaf</tissue>
    </source>
</reference>
<accession>A0AAQ3UJZ0</accession>
<organism evidence="1 2">
    <name type="scientific">Paspalum notatum var. saurae</name>
    <dbReference type="NCBI Taxonomy" id="547442"/>
    <lineage>
        <taxon>Eukaryota</taxon>
        <taxon>Viridiplantae</taxon>
        <taxon>Streptophyta</taxon>
        <taxon>Embryophyta</taxon>
        <taxon>Tracheophyta</taxon>
        <taxon>Spermatophyta</taxon>
        <taxon>Magnoliopsida</taxon>
        <taxon>Liliopsida</taxon>
        <taxon>Poales</taxon>
        <taxon>Poaceae</taxon>
        <taxon>PACMAD clade</taxon>
        <taxon>Panicoideae</taxon>
        <taxon>Andropogonodae</taxon>
        <taxon>Paspaleae</taxon>
        <taxon>Paspalinae</taxon>
        <taxon>Paspalum</taxon>
    </lineage>
</organism>
<dbReference type="AlphaFoldDB" id="A0AAQ3UJZ0"/>
<proteinExistence type="predicted"/>
<dbReference type="InterPro" id="IPR052573">
    <property type="entry name" value="DnaJ_C_subfamily_28"/>
</dbReference>